<feature type="region of interest" description="Disordered" evidence="1">
    <location>
        <begin position="227"/>
        <end position="248"/>
    </location>
</feature>
<evidence type="ECO:0000256" key="1">
    <source>
        <dbReference type="SAM" id="MobiDB-lite"/>
    </source>
</evidence>
<feature type="region of interest" description="Disordered" evidence="1">
    <location>
        <begin position="532"/>
        <end position="599"/>
    </location>
</feature>
<feature type="compositionally biased region" description="Basic and acidic residues" evidence="1">
    <location>
        <begin position="116"/>
        <end position="125"/>
    </location>
</feature>
<proteinExistence type="predicted"/>
<gene>
    <name evidence="2" type="ORF">GP486_002137</name>
</gene>
<keyword evidence="3" id="KW-1185">Reference proteome</keyword>
<evidence type="ECO:0000313" key="3">
    <source>
        <dbReference type="Proteomes" id="UP000750711"/>
    </source>
</evidence>
<feature type="compositionally biased region" description="Polar residues" evidence="1">
    <location>
        <begin position="505"/>
        <end position="517"/>
    </location>
</feature>
<feature type="compositionally biased region" description="Polar residues" evidence="1">
    <location>
        <begin position="483"/>
        <end position="498"/>
    </location>
</feature>
<name>A0A9P8LFI2_9PEZI</name>
<evidence type="ECO:0000313" key="2">
    <source>
        <dbReference type="EMBL" id="KAH0563297.1"/>
    </source>
</evidence>
<organism evidence="2 3">
    <name type="scientific">Trichoglossum hirsutum</name>
    <dbReference type="NCBI Taxonomy" id="265104"/>
    <lineage>
        <taxon>Eukaryota</taxon>
        <taxon>Fungi</taxon>
        <taxon>Dikarya</taxon>
        <taxon>Ascomycota</taxon>
        <taxon>Pezizomycotina</taxon>
        <taxon>Geoglossomycetes</taxon>
        <taxon>Geoglossales</taxon>
        <taxon>Geoglossaceae</taxon>
        <taxon>Trichoglossum</taxon>
    </lineage>
</organism>
<feature type="region of interest" description="Disordered" evidence="1">
    <location>
        <begin position="432"/>
        <end position="465"/>
    </location>
</feature>
<feature type="region of interest" description="Disordered" evidence="1">
    <location>
        <begin position="30"/>
        <end position="52"/>
    </location>
</feature>
<feature type="region of interest" description="Disordered" evidence="1">
    <location>
        <begin position="90"/>
        <end position="135"/>
    </location>
</feature>
<reference evidence="2" key="1">
    <citation type="submission" date="2021-03" db="EMBL/GenBank/DDBJ databases">
        <title>Comparative genomics and phylogenomic investigation of the class Geoglossomycetes provide insights into ecological specialization and systematics.</title>
        <authorList>
            <person name="Melie T."/>
            <person name="Pirro S."/>
            <person name="Miller A.N."/>
            <person name="Quandt A."/>
        </authorList>
    </citation>
    <scope>NUCLEOTIDE SEQUENCE</scope>
    <source>
        <strain evidence="2">CAQ_001_2017</strain>
    </source>
</reference>
<feature type="compositionally biased region" description="Low complexity" evidence="1">
    <location>
        <begin position="547"/>
        <end position="572"/>
    </location>
</feature>
<dbReference type="AlphaFoldDB" id="A0A9P8LFI2"/>
<feature type="compositionally biased region" description="Low complexity" evidence="1">
    <location>
        <begin position="446"/>
        <end position="457"/>
    </location>
</feature>
<accession>A0A9P8LFI2</accession>
<feature type="compositionally biased region" description="Polar residues" evidence="1">
    <location>
        <begin position="535"/>
        <end position="546"/>
    </location>
</feature>
<dbReference type="Proteomes" id="UP000750711">
    <property type="component" value="Unassembled WGS sequence"/>
</dbReference>
<feature type="region of interest" description="Disordered" evidence="1">
    <location>
        <begin position="482"/>
        <end position="517"/>
    </location>
</feature>
<comment type="caution">
    <text evidence="2">The sequence shown here is derived from an EMBL/GenBank/DDBJ whole genome shotgun (WGS) entry which is preliminary data.</text>
</comment>
<sequence>MSASPSLFAARARRAEQETARVLETVNSDRPSYYLNSPGRAGHPPFTKFKPATKSKGAKAWLPFDLFADAEPAEDRNPTSPNAVREYSRLAGSGGAAPAGWDKKVESTISENTPDSLREHSRSPEPAKPSPESLKWSVDSQFDVEVWDQDPPSGPEDPTVLETLPLAPKLIEFSGFGLANKSYISAQPPTNAGDSKKDNKAMQTSKPLGLSFSYPENTRMHHFSSAVLASGPQPSNTEDEQRSGNGEVIKWPAPSRKVFSMRMPVPKKQTQEEPLADLCIQPSSQSEGPRRQAQGEKFAALCVQPPVQSDQVKAATSSRPTHDQILSNLFTVEDLLKQDKVEEEMQARGMSIGVRGIETVQRLAGFPNPLQQLAKSRLAGYAVAKAEKAANAGKSEGGNVQNQVRGQQHDPIFLGQGSQRVEGSFASTRAAYRFDSSGPSGKSTIQSSLSFPSSKQPSHGDLLHHRERPSYNIGFSIAPAPDASSNVHRVESMQQHSSPLKVGQPLQSTQPVTTTSSRDILLKGLQRAITEAEESSLTAHDSSPVKSLTLPTPDPTPLSSKASATLSSLSPSGTRSPATRGARSNIERIGPSDPLPWKERPVHIHTVTSTHATTDDSIEISKPMMPVHATPNGIECRDKKVPSNLAINHGAGPMLEVASQWWEEDKRPDADLRKHLQAIADQDLGENSGLKNKPWTALSAKGPQNAIPEGYCANHLLILLLGSLHEYLVDSPNEQRAMFGSFVEVPEWCVEKGTSGLTSFFGEDWGVPPQRVGRDPRYRPLMHDPRFMVPYDEQEYWDRPGEQWTHARRYR</sequence>
<dbReference type="EMBL" id="JAGHQM010000223">
    <property type="protein sequence ID" value="KAH0563297.1"/>
    <property type="molecule type" value="Genomic_DNA"/>
</dbReference>
<protein>
    <submittedName>
        <fullName evidence="2">Uncharacterized protein</fullName>
    </submittedName>
</protein>